<dbReference type="GO" id="GO:0005789">
    <property type="term" value="C:endoplasmic reticulum membrane"/>
    <property type="evidence" value="ECO:0007669"/>
    <property type="project" value="TreeGrafter"/>
</dbReference>
<dbReference type="Gene3D" id="1.25.40.10">
    <property type="entry name" value="Tetratricopeptide repeat domain"/>
    <property type="match status" value="1"/>
</dbReference>
<proteinExistence type="inferred from homology"/>
<reference evidence="3" key="2">
    <citation type="submission" date="2011-02" db="EMBL/GenBank/DDBJ databases">
        <authorList>
            <person name="MacLean D."/>
        </authorList>
    </citation>
    <scope>NUCLEOTIDE SEQUENCE</scope>
</reference>
<comment type="similarity">
    <text evidence="1">Belongs to the sel-1 family.</text>
</comment>
<dbReference type="HOGENOM" id="CLU_000288_36_2_1"/>
<dbReference type="AlphaFoldDB" id="F0WLW0"/>
<dbReference type="InterPro" id="IPR050767">
    <property type="entry name" value="Sel1_AlgK"/>
</dbReference>
<protein>
    <submittedName>
        <fullName evidence="3">Uncharacterized protein AlNc14C149G7473</fullName>
    </submittedName>
</protein>
<name>F0WLW0_9STRA</name>
<dbReference type="GO" id="GO:0036503">
    <property type="term" value="P:ERAD pathway"/>
    <property type="evidence" value="ECO:0007669"/>
    <property type="project" value="TreeGrafter"/>
</dbReference>
<reference evidence="3" key="1">
    <citation type="journal article" date="2011" name="PLoS Biol.">
        <title>Gene gain and loss during evolution of obligate parasitism in the white rust pathogen of Arabidopsis thaliana.</title>
        <authorList>
            <person name="Kemen E."/>
            <person name="Gardiner A."/>
            <person name="Schultz-Larsen T."/>
            <person name="Kemen A.C."/>
            <person name="Balmuth A.L."/>
            <person name="Robert-Seilaniantz A."/>
            <person name="Bailey K."/>
            <person name="Holub E."/>
            <person name="Studholme D.J."/>
            <person name="Maclean D."/>
            <person name="Jones J.D."/>
        </authorList>
    </citation>
    <scope>NUCLEOTIDE SEQUENCE</scope>
</reference>
<dbReference type="PANTHER" id="PTHR11102:SF147">
    <property type="entry name" value="SEL1L ADAPTOR SUBUNIT OF ERAD E3 UBIQUITIN LIGASE"/>
    <property type="match status" value="1"/>
</dbReference>
<gene>
    <name evidence="3" type="primary">AlNc14C149G7473</name>
    <name evidence="3" type="ORF">ALNC14_084290</name>
</gene>
<dbReference type="InterPro" id="IPR011990">
    <property type="entry name" value="TPR-like_helical_dom_sf"/>
</dbReference>
<organism evidence="3">
    <name type="scientific">Albugo laibachii Nc14</name>
    <dbReference type="NCBI Taxonomy" id="890382"/>
    <lineage>
        <taxon>Eukaryota</taxon>
        <taxon>Sar</taxon>
        <taxon>Stramenopiles</taxon>
        <taxon>Oomycota</taxon>
        <taxon>Peronosporomycetes</taxon>
        <taxon>Albuginales</taxon>
        <taxon>Albuginaceae</taxon>
        <taxon>Albugo</taxon>
    </lineage>
</organism>
<feature type="chain" id="PRO_5003263509" evidence="2">
    <location>
        <begin position="22"/>
        <end position="325"/>
    </location>
</feature>
<dbReference type="InterPro" id="IPR006597">
    <property type="entry name" value="Sel1-like"/>
</dbReference>
<keyword evidence="2" id="KW-0732">Signal</keyword>
<dbReference type="PANTHER" id="PTHR11102">
    <property type="entry name" value="SEL-1-LIKE PROTEIN"/>
    <property type="match status" value="1"/>
</dbReference>
<dbReference type="Pfam" id="PF08238">
    <property type="entry name" value="Sel1"/>
    <property type="match status" value="6"/>
</dbReference>
<sequence>MQFWVEFPLFSRLIFIHLLQSHNYMYLNANITTLSPWISMPKHIDSGAIQSILRGIQLEQSEALYLYALMKIYGRGVEKDTHSALHFLKKLTARAHANSEFVLGMLYLHGAEGLAVDTRSALRHLRSSSLHGNGNAKCALGAMYNDGIFVQRDQYKALQLLQEAAQMQNAHAYAHIGMMHEYGRGGLSPNFSEAAKYYEVGRGHQIAEAIYNLALMKAVGRGCVENIDLAKQLFEEAAALGHAPSMYRLGQMLTTLDNGSRRADYLLALSWFRKALFFNDSRVHREAEFAVNQITLLYSEVEKSVMQLEQLFGTSMHVLVPEELN</sequence>
<evidence type="ECO:0000313" key="3">
    <source>
        <dbReference type="EMBL" id="CCA22286.1"/>
    </source>
</evidence>
<accession>F0WLW0</accession>
<evidence type="ECO:0000256" key="1">
    <source>
        <dbReference type="ARBA" id="ARBA00038101"/>
    </source>
</evidence>
<feature type="signal peptide" evidence="2">
    <location>
        <begin position="1"/>
        <end position="21"/>
    </location>
</feature>
<dbReference type="SUPFAM" id="SSF81901">
    <property type="entry name" value="HCP-like"/>
    <property type="match status" value="1"/>
</dbReference>
<dbReference type="SMART" id="SM00671">
    <property type="entry name" value="SEL1"/>
    <property type="match status" value="6"/>
</dbReference>
<evidence type="ECO:0000256" key="2">
    <source>
        <dbReference type="SAM" id="SignalP"/>
    </source>
</evidence>
<dbReference type="EMBL" id="FR824194">
    <property type="protein sequence ID" value="CCA22286.1"/>
    <property type="molecule type" value="Genomic_DNA"/>
</dbReference>